<gene>
    <name evidence="2" type="ORF">D2E25_0513</name>
</gene>
<evidence type="ECO:0000313" key="3">
    <source>
        <dbReference type="Proteomes" id="UP000287533"/>
    </source>
</evidence>
<name>A0A430FMZ7_9BIFI</name>
<evidence type="ECO:0000256" key="1">
    <source>
        <dbReference type="SAM" id="Phobius"/>
    </source>
</evidence>
<dbReference type="PIRSF" id="PIRSF010219">
    <property type="entry name" value="UCP010219"/>
    <property type="match status" value="1"/>
</dbReference>
<dbReference type="Pfam" id="PF11361">
    <property type="entry name" value="DUF3159"/>
    <property type="match status" value="1"/>
</dbReference>
<proteinExistence type="predicted"/>
<accession>A0A430FMZ7</accession>
<keyword evidence="3" id="KW-1185">Reference proteome</keyword>
<evidence type="ECO:0000313" key="2">
    <source>
        <dbReference type="EMBL" id="RSX54205.1"/>
    </source>
</evidence>
<feature type="transmembrane region" description="Helical" evidence="1">
    <location>
        <begin position="165"/>
        <end position="189"/>
    </location>
</feature>
<feature type="transmembrane region" description="Helical" evidence="1">
    <location>
        <begin position="201"/>
        <end position="219"/>
    </location>
</feature>
<keyword evidence="1" id="KW-0472">Membrane</keyword>
<keyword evidence="1" id="KW-1133">Transmembrane helix</keyword>
<feature type="transmembrane region" description="Helical" evidence="1">
    <location>
        <begin position="107"/>
        <end position="129"/>
    </location>
</feature>
<feature type="transmembrane region" description="Helical" evidence="1">
    <location>
        <begin position="45"/>
        <end position="70"/>
    </location>
</feature>
<dbReference type="EMBL" id="QXGL01000001">
    <property type="protein sequence ID" value="RSX54205.1"/>
    <property type="molecule type" value="Genomic_DNA"/>
</dbReference>
<feature type="transmembrane region" description="Helical" evidence="1">
    <location>
        <begin position="82"/>
        <end position="101"/>
    </location>
</feature>
<dbReference type="AlphaFoldDB" id="A0A430FMZ7"/>
<reference evidence="2 3" key="1">
    <citation type="submission" date="2018-09" db="EMBL/GenBank/DDBJ databases">
        <title>Characterization of the phylogenetic diversity of five novel species belonging to the genus Bifidobacterium.</title>
        <authorList>
            <person name="Lugli G.A."/>
            <person name="Duranti S."/>
            <person name="Milani C."/>
        </authorList>
    </citation>
    <scope>NUCLEOTIDE SEQUENCE [LARGE SCALE GENOMIC DNA]</scope>
    <source>
        <strain evidence="2 3">2034B</strain>
    </source>
</reference>
<dbReference type="Proteomes" id="UP000287533">
    <property type="component" value="Unassembled WGS sequence"/>
</dbReference>
<comment type="caution">
    <text evidence="2">The sequence shown here is derived from an EMBL/GenBank/DDBJ whole genome shotgun (WGS) entry which is preliminary data.</text>
</comment>
<keyword evidence="1" id="KW-0812">Transmembrane</keyword>
<protein>
    <submittedName>
        <fullName evidence="2">Mn2+/Zn2+ ABC transporter permease</fullName>
    </submittedName>
</protein>
<sequence length="252" mass="27526">MNDNDQNPKKRTGMASLAAAGDDDFSVIDAIGGPRGVVESMLPGVVFVVLFVVTSDLNLTIIVSAVLAVAQVIVRLIQRQSLMGALSGLIAVGICLIWAWQSHEARNYYLFGFLTNAAYMVLLTVTLLIRVPGLGVMIEFIRTLPTEHWRAWLHDWLDDAPLKRAYTIVTLLWIGVFGLRLVVQVPLYLADQVAWLGTTRLLMGIPFWALAIWVSYLIVATPMHRHKLAAQAAHAESESASSASSESSASAN</sequence>
<organism evidence="2 3">
    <name type="scientific">Bifidobacterium goeldii</name>
    <dbReference type="NCBI Taxonomy" id="2306975"/>
    <lineage>
        <taxon>Bacteria</taxon>
        <taxon>Bacillati</taxon>
        <taxon>Actinomycetota</taxon>
        <taxon>Actinomycetes</taxon>
        <taxon>Bifidobacteriales</taxon>
        <taxon>Bifidobacteriaceae</taxon>
        <taxon>Bifidobacterium</taxon>
    </lineage>
</organism>
<dbReference type="InterPro" id="IPR016566">
    <property type="entry name" value="UCP010219"/>
</dbReference>